<evidence type="ECO:0000313" key="2">
    <source>
        <dbReference type="Proteomes" id="UP000003163"/>
    </source>
</evidence>
<reference evidence="2" key="2">
    <citation type="submission" date="2015-07" db="EMBL/GenBank/DDBJ databases">
        <title>Contrasting host-pathogen interactions and genome evolution in two generalist and specialist microsporidian pathogens of mosquitoes.</title>
        <authorList>
            <consortium name="The Broad Institute Genomics Platform"/>
            <consortium name="The Broad Institute Genome Sequencing Center for Infectious Disease"/>
            <person name="Cuomo C.A."/>
            <person name="Sanscrainte N.D."/>
            <person name="Goldberg J.M."/>
            <person name="Heiman D."/>
            <person name="Young S."/>
            <person name="Zeng Q."/>
            <person name="Becnel J.J."/>
            <person name="Birren B.W."/>
        </authorList>
    </citation>
    <scope>NUCLEOTIDE SEQUENCE [LARGE SCALE GENOMIC DNA]</scope>
    <source>
        <strain evidence="2">USNM 41457</strain>
    </source>
</reference>
<gene>
    <name evidence="1" type="ORF">EDEG_03989</name>
</gene>
<organism evidence="1 2">
    <name type="scientific">Edhazardia aedis (strain USNM 41457)</name>
    <name type="common">Microsporidian parasite</name>
    <dbReference type="NCBI Taxonomy" id="1003232"/>
    <lineage>
        <taxon>Eukaryota</taxon>
        <taxon>Fungi</taxon>
        <taxon>Fungi incertae sedis</taxon>
        <taxon>Microsporidia</taxon>
        <taxon>Edhazardia</taxon>
    </lineage>
</organism>
<dbReference type="Proteomes" id="UP000003163">
    <property type="component" value="Unassembled WGS sequence"/>
</dbReference>
<sequence length="142" mass="17052">MKRIRTRKHYFQLWLLFKMINKLIENTENTYFILKGKVYNNTKNFMRKSYYFTFLEVNLELKEENISSVTSFALISAQLSIFKNSVFPLLLCETRKSNETNNLFLLDNPKNVLNDFFCEISIKTCKIGKIKEIYLSCNFYYE</sequence>
<dbReference type="VEuPathDB" id="MicrosporidiaDB:EDEG_03989"/>
<accession>J8ZNW4</accession>
<dbReference type="AlphaFoldDB" id="J8ZNW4"/>
<protein>
    <submittedName>
        <fullName evidence="1">Uncharacterized protein</fullName>
    </submittedName>
</protein>
<comment type="caution">
    <text evidence="1">The sequence shown here is derived from an EMBL/GenBank/DDBJ whole genome shotgun (WGS) entry which is preliminary data.</text>
</comment>
<evidence type="ECO:0000313" key="1">
    <source>
        <dbReference type="EMBL" id="EJW01383.1"/>
    </source>
</evidence>
<dbReference type="InParanoid" id="J8ZNW4"/>
<keyword evidence="2" id="KW-1185">Reference proteome</keyword>
<dbReference type="EMBL" id="AFBI03000171">
    <property type="protein sequence ID" value="EJW01383.1"/>
    <property type="molecule type" value="Genomic_DNA"/>
</dbReference>
<reference evidence="1 2" key="1">
    <citation type="submission" date="2011-08" db="EMBL/GenBank/DDBJ databases">
        <authorList>
            <person name="Liu Z.J."/>
            <person name="Shi F.L."/>
            <person name="Lu J.Q."/>
            <person name="Li M."/>
            <person name="Wang Z.L."/>
        </authorList>
    </citation>
    <scope>NUCLEOTIDE SEQUENCE [LARGE SCALE GENOMIC DNA]</scope>
    <source>
        <strain evidence="1 2">USNM 41457</strain>
    </source>
</reference>
<name>J8ZNW4_EDHAE</name>
<dbReference type="HOGENOM" id="CLU_1815756_0_0_1"/>
<proteinExistence type="predicted"/>